<reference evidence="1 2" key="1">
    <citation type="journal article" date="2012" name="Genome Biol.">
        <title>Genome and low-iron response of an oceanic diatom adapted to chronic iron limitation.</title>
        <authorList>
            <person name="Lommer M."/>
            <person name="Specht M."/>
            <person name="Roy A.S."/>
            <person name="Kraemer L."/>
            <person name="Andreson R."/>
            <person name="Gutowska M.A."/>
            <person name="Wolf J."/>
            <person name="Bergner S.V."/>
            <person name="Schilhabel M.B."/>
            <person name="Klostermeier U.C."/>
            <person name="Beiko R.G."/>
            <person name="Rosenstiel P."/>
            <person name="Hippler M."/>
            <person name="Laroche J."/>
        </authorList>
    </citation>
    <scope>NUCLEOTIDE SEQUENCE [LARGE SCALE GENOMIC DNA]</scope>
    <source>
        <strain evidence="1 2">CCMP1005</strain>
    </source>
</reference>
<dbReference type="EMBL" id="AGNL01014997">
    <property type="protein sequence ID" value="EJK66396.1"/>
    <property type="molecule type" value="Genomic_DNA"/>
</dbReference>
<keyword evidence="2" id="KW-1185">Reference proteome</keyword>
<organism evidence="1 2">
    <name type="scientific">Thalassiosira oceanica</name>
    <name type="common">Marine diatom</name>
    <dbReference type="NCBI Taxonomy" id="159749"/>
    <lineage>
        <taxon>Eukaryota</taxon>
        <taxon>Sar</taxon>
        <taxon>Stramenopiles</taxon>
        <taxon>Ochrophyta</taxon>
        <taxon>Bacillariophyta</taxon>
        <taxon>Coscinodiscophyceae</taxon>
        <taxon>Thalassiosirophycidae</taxon>
        <taxon>Thalassiosirales</taxon>
        <taxon>Thalassiosiraceae</taxon>
        <taxon>Thalassiosira</taxon>
    </lineage>
</organism>
<dbReference type="Proteomes" id="UP000266841">
    <property type="component" value="Unassembled WGS sequence"/>
</dbReference>
<evidence type="ECO:0000313" key="2">
    <source>
        <dbReference type="Proteomes" id="UP000266841"/>
    </source>
</evidence>
<evidence type="ECO:0000313" key="1">
    <source>
        <dbReference type="EMBL" id="EJK66396.1"/>
    </source>
</evidence>
<accession>K0SZC1</accession>
<name>K0SZC1_THAOC</name>
<comment type="caution">
    <text evidence="1">The sequence shown here is derived from an EMBL/GenBank/DDBJ whole genome shotgun (WGS) entry which is preliminary data.</text>
</comment>
<protein>
    <submittedName>
        <fullName evidence="1">Uncharacterized protein</fullName>
    </submittedName>
</protein>
<gene>
    <name evidence="1" type="ORF">THAOC_12687</name>
</gene>
<proteinExistence type="predicted"/>
<sequence>MSPAKRQGSRFESTAPPIYFAEGQGRCDSYSDQPIACLLESTGAYFNPTSKNPMHELANGMVTSRCWKMKR</sequence>
<dbReference type="AlphaFoldDB" id="K0SZC1"/>